<accession>A0A922J6M4</accession>
<evidence type="ECO:0000256" key="2">
    <source>
        <dbReference type="ARBA" id="ARBA00022679"/>
    </source>
</evidence>
<dbReference type="OrthoDB" id="671439at2759"/>
<dbReference type="EMBL" id="CM031833">
    <property type="protein sequence ID" value="KAG6693969.1"/>
    <property type="molecule type" value="Genomic_DNA"/>
</dbReference>
<dbReference type="GO" id="GO:0016746">
    <property type="term" value="F:acyltransferase activity"/>
    <property type="evidence" value="ECO:0007669"/>
    <property type="project" value="UniProtKB-KW"/>
</dbReference>
<keyword evidence="3" id="KW-0012">Acyltransferase</keyword>
<evidence type="ECO:0000313" key="5">
    <source>
        <dbReference type="Proteomes" id="UP000811246"/>
    </source>
</evidence>
<comment type="caution">
    <text evidence="4">The sequence shown here is derived from an EMBL/GenBank/DDBJ whole genome shotgun (WGS) entry which is preliminary data.</text>
</comment>
<dbReference type="PANTHER" id="PTHR31623">
    <property type="entry name" value="F21J9.9"/>
    <property type="match status" value="1"/>
</dbReference>
<protein>
    <submittedName>
        <fullName evidence="4">Uncharacterized protein</fullName>
    </submittedName>
</protein>
<evidence type="ECO:0000256" key="3">
    <source>
        <dbReference type="ARBA" id="ARBA00023315"/>
    </source>
</evidence>
<organism evidence="4 5">
    <name type="scientific">Carya illinoinensis</name>
    <name type="common">Pecan</name>
    <dbReference type="NCBI Taxonomy" id="32201"/>
    <lineage>
        <taxon>Eukaryota</taxon>
        <taxon>Viridiplantae</taxon>
        <taxon>Streptophyta</taxon>
        <taxon>Embryophyta</taxon>
        <taxon>Tracheophyta</taxon>
        <taxon>Spermatophyta</taxon>
        <taxon>Magnoliopsida</taxon>
        <taxon>eudicotyledons</taxon>
        <taxon>Gunneridae</taxon>
        <taxon>Pentapetalae</taxon>
        <taxon>rosids</taxon>
        <taxon>fabids</taxon>
        <taxon>Fagales</taxon>
        <taxon>Juglandaceae</taxon>
        <taxon>Carya</taxon>
    </lineage>
</organism>
<dbReference type="InterPro" id="IPR023213">
    <property type="entry name" value="CAT-like_dom_sf"/>
</dbReference>
<sequence length="469" mass="52689">MSFLTKSFGAEKMMMEVEIISREIIRPSNLRTSLHFPKPYKLSYLDQFVPTLYSPLIIFYPNNHTHSKSSQSLSIQLKESLSETLNHFYPFSGRTKDNFFIDSFDEGVPFNEARVRCHMLEFLQHSEIESLNQFLPCLPFHKEPNPEEAAQLAIQVSIFDCGGMAIGMCASHKIADGSTLRPLFLHWAAATGGPVKKVLYPDFSEASSPTHFPPQHVLPQSLVSLVESICFIESKYKTRRFVFDGSAVATLREKARSERVDDPTRVESLTSFISKHAMAASRVISGSPKPTIINQAVNIRRLTKPRLPDNSAGNIFLETSVALDRHDSAMVMGIQLSGLAASLREAVQKVNSDYVSTLQGDQGFEVYCEFIQKRMTEKLGQKYPDVYTFSSWLGLDINNLDFGWGKPIWSGIMGEVSPTCRNLIFYKKTQCGSGVEAWVTLDEKLMAILENDPEFLAFATLNPAWVLSQ</sequence>
<reference evidence="4" key="1">
    <citation type="submission" date="2021-01" db="EMBL/GenBank/DDBJ databases">
        <authorList>
            <person name="Lovell J.T."/>
            <person name="Bentley N."/>
            <person name="Bhattarai G."/>
            <person name="Jenkins J.W."/>
            <person name="Sreedasyam A."/>
            <person name="Alarcon Y."/>
            <person name="Bock C."/>
            <person name="Boston L."/>
            <person name="Carlson J."/>
            <person name="Cervantes K."/>
            <person name="Clermont K."/>
            <person name="Krom N."/>
            <person name="Kubenka K."/>
            <person name="Mamidi S."/>
            <person name="Mattison C."/>
            <person name="Monteros M."/>
            <person name="Pisani C."/>
            <person name="Plott C."/>
            <person name="Rajasekar S."/>
            <person name="Rhein H.S."/>
            <person name="Rohla C."/>
            <person name="Song M."/>
            <person name="Hilaire R.S."/>
            <person name="Shu S."/>
            <person name="Wells L."/>
            <person name="Wang X."/>
            <person name="Webber J."/>
            <person name="Heerema R.J."/>
            <person name="Klein P."/>
            <person name="Conner P."/>
            <person name="Grauke L."/>
            <person name="Grimwood J."/>
            <person name="Schmutz J."/>
            <person name="Randall J.J."/>
        </authorList>
    </citation>
    <scope>NUCLEOTIDE SEQUENCE</scope>
    <source>
        <tissue evidence="4">Leaf</tissue>
    </source>
</reference>
<evidence type="ECO:0000313" key="4">
    <source>
        <dbReference type="EMBL" id="KAG6693969.1"/>
    </source>
</evidence>
<gene>
    <name evidence="4" type="ORF">I3842_09G026800</name>
</gene>
<proteinExistence type="inferred from homology"/>
<dbReference type="Gene3D" id="3.30.559.10">
    <property type="entry name" value="Chloramphenicol acetyltransferase-like domain"/>
    <property type="match status" value="2"/>
</dbReference>
<dbReference type="AlphaFoldDB" id="A0A922J6M4"/>
<evidence type="ECO:0000256" key="1">
    <source>
        <dbReference type="ARBA" id="ARBA00009861"/>
    </source>
</evidence>
<comment type="similarity">
    <text evidence="1">Belongs to the plant acyltransferase family.</text>
</comment>
<dbReference type="Proteomes" id="UP000811246">
    <property type="component" value="Chromosome 9"/>
</dbReference>
<name>A0A922J6M4_CARIL</name>
<dbReference type="Pfam" id="PF02458">
    <property type="entry name" value="Transferase"/>
    <property type="match status" value="1"/>
</dbReference>
<dbReference type="PANTHER" id="PTHR31623:SF36">
    <property type="entry name" value="STEMMADENINE O-ACETYLTRANSFERASE-LIKE"/>
    <property type="match status" value="1"/>
</dbReference>
<keyword evidence="2" id="KW-0808">Transferase</keyword>